<evidence type="ECO:0000313" key="5">
    <source>
        <dbReference type="Proteomes" id="UP000323930"/>
    </source>
</evidence>
<evidence type="ECO:0000256" key="1">
    <source>
        <dbReference type="ARBA" id="ARBA00022676"/>
    </source>
</evidence>
<keyword evidence="1" id="KW-0328">Glycosyltransferase</keyword>
<dbReference type="PANTHER" id="PTHR22916:SF51">
    <property type="entry name" value="GLYCOSYLTRANSFERASE EPSH-RELATED"/>
    <property type="match status" value="1"/>
</dbReference>
<dbReference type="InterPro" id="IPR001173">
    <property type="entry name" value="Glyco_trans_2-like"/>
</dbReference>
<reference evidence="4 5" key="1">
    <citation type="submission" date="2019-08" db="EMBL/GenBank/DDBJ databases">
        <title>Seonamhaeicola sediminis sp. nov., isolated from marine sediment.</title>
        <authorList>
            <person name="Cao W.R."/>
        </authorList>
    </citation>
    <scope>NUCLEOTIDE SEQUENCE [LARGE SCALE GENOMIC DNA]</scope>
    <source>
        <strain evidence="4 5">B011</strain>
    </source>
</reference>
<dbReference type="InterPro" id="IPR029044">
    <property type="entry name" value="Nucleotide-diphossugar_trans"/>
</dbReference>
<dbReference type="CDD" id="cd00761">
    <property type="entry name" value="Glyco_tranf_GTA_type"/>
    <property type="match status" value="1"/>
</dbReference>
<dbReference type="Gene3D" id="3.90.550.10">
    <property type="entry name" value="Spore Coat Polysaccharide Biosynthesis Protein SpsA, Chain A"/>
    <property type="match status" value="1"/>
</dbReference>
<keyword evidence="5" id="KW-1185">Reference proteome</keyword>
<dbReference type="PANTHER" id="PTHR22916">
    <property type="entry name" value="GLYCOSYLTRANSFERASE"/>
    <property type="match status" value="1"/>
</dbReference>
<keyword evidence="2 4" id="KW-0808">Transferase</keyword>
<dbReference type="OrthoDB" id="9815829at2"/>
<comment type="caution">
    <text evidence="4">The sequence shown here is derived from an EMBL/GenBank/DDBJ whole genome shotgun (WGS) entry which is preliminary data.</text>
</comment>
<proteinExistence type="predicted"/>
<accession>A0A5D0HKP8</accession>
<dbReference type="GO" id="GO:0016758">
    <property type="term" value="F:hexosyltransferase activity"/>
    <property type="evidence" value="ECO:0007669"/>
    <property type="project" value="UniProtKB-ARBA"/>
</dbReference>
<evidence type="ECO:0000313" key="4">
    <source>
        <dbReference type="EMBL" id="TYA71868.1"/>
    </source>
</evidence>
<name>A0A5D0HKP8_9FLAO</name>
<sequence length="316" mass="36291">MEKIKISIIIPVYNVEAYIDRCLESVINQTHKNLEILLINDGATDNSGKLCDDYALKDSRIKVIHQKNKGLSGARNTGLKLATGDYISFIDSDDWVEANMLELMLEISLKQNVDLVECNLQKLTEIDNSISRSGTTRIESKIEALKRIVSNQSFSVWRRLYKAHLVNNIKFVEGKNSEDVYFTISVFKSIEKIAYSTMPLYNYFIGGTSITRGGYRLKTLDTVDAAIYLEKEISKNYTNKDLLKTSIDFLVTILLYNYKQLNTHTKLDPQYTHRKKLKKLIKEYYKSCTKNSQIILANYAPISLFSSVINLYRNND</sequence>
<protein>
    <submittedName>
        <fullName evidence="4">Glycosyltransferase</fullName>
    </submittedName>
</protein>
<dbReference type="Pfam" id="PF00535">
    <property type="entry name" value="Glycos_transf_2"/>
    <property type="match status" value="1"/>
</dbReference>
<gene>
    <name evidence="4" type="ORF">FUA24_20170</name>
</gene>
<dbReference type="SUPFAM" id="SSF53448">
    <property type="entry name" value="Nucleotide-diphospho-sugar transferases"/>
    <property type="match status" value="1"/>
</dbReference>
<evidence type="ECO:0000259" key="3">
    <source>
        <dbReference type="Pfam" id="PF00535"/>
    </source>
</evidence>
<dbReference type="AlphaFoldDB" id="A0A5D0HKP8"/>
<dbReference type="RefSeq" id="WP_148544855.1">
    <property type="nucleotide sequence ID" value="NZ_VSDQ01000718.1"/>
</dbReference>
<dbReference type="EMBL" id="VSDQ01000718">
    <property type="protein sequence ID" value="TYA71868.1"/>
    <property type="molecule type" value="Genomic_DNA"/>
</dbReference>
<evidence type="ECO:0000256" key="2">
    <source>
        <dbReference type="ARBA" id="ARBA00022679"/>
    </source>
</evidence>
<feature type="domain" description="Glycosyltransferase 2-like" evidence="3">
    <location>
        <begin position="7"/>
        <end position="128"/>
    </location>
</feature>
<dbReference type="Proteomes" id="UP000323930">
    <property type="component" value="Unassembled WGS sequence"/>
</dbReference>
<organism evidence="4 5">
    <name type="scientific">Seonamhaeicola marinus</name>
    <dbReference type="NCBI Taxonomy" id="1912246"/>
    <lineage>
        <taxon>Bacteria</taxon>
        <taxon>Pseudomonadati</taxon>
        <taxon>Bacteroidota</taxon>
        <taxon>Flavobacteriia</taxon>
        <taxon>Flavobacteriales</taxon>
        <taxon>Flavobacteriaceae</taxon>
    </lineage>
</organism>